<evidence type="ECO:0000313" key="3">
    <source>
        <dbReference type="EMBL" id="MHO05973.1"/>
    </source>
</evidence>
<dbReference type="PANTHER" id="PTHR35335">
    <property type="entry name" value="UPF0716 PROTEIN FXSA"/>
    <property type="match status" value="1"/>
</dbReference>
<feature type="transmembrane region" description="Helical" evidence="2">
    <location>
        <begin position="26"/>
        <end position="46"/>
    </location>
</feature>
<dbReference type="EMBL" id="RNRV01000033">
    <property type="protein sequence ID" value="MHO05973.1"/>
    <property type="molecule type" value="Genomic_DNA"/>
</dbReference>
<feature type="transmembrane region" description="Helical" evidence="2">
    <location>
        <begin position="102"/>
        <end position="125"/>
    </location>
</feature>
<accession>A0A3L0YG90</accession>
<sequence length="184" mass="20157">MAGWQRNMRLLQEFTGSSKFTRTEVVMGKLFLLLVGLVLLELTVMIEVGSVIGALPTVGLLVLTAVLGSSLVRSEGIKTLLNAQQKMQQGEMPGREVMGGMMLALAGLLLIIPGFVTDFFGILLLQPWLRNKLADKLIGSNQFRMQMGGFHAQQPPFEARPGEEQPGQVNRGGTTIEGEFERKE</sequence>
<reference evidence="3" key="1">
    <citation type="submission" date="2018-10" db="EMBL/GenBank/DDBJ databases">
        <authorList>
            <consortium name="NARMS: The National Antimicrobial Resistance Monitoring System"/>
        </authorList>
    </citation>
    <scope>NUCLEOTIDE SEQUENCE [LARGE SCALE GENOMIC DNA]</scope>
    <source>
        <strain evidence="3">CVM N17EC0388</strain>
    </source>
</reference>
<keyword evidence="2" id="KW-0472">Membrane</keyword>
<dbReference type="InterPro" id="IPR007313">
    <property type="entry name" value="FxsA"/>
</dbReference>
<feature type="region of interest" description="Disordered" evidence="1">
    <location>
        <begin position="152"/>
        <end position="184"/>
    </location>
</feature>
<dbReference type="PANTHER" id="PTHR35335:SF1">
    <property type="entry name" value="UPF0716 PROTEIN FXSA"/>
    <property type="match status" value="1"/>
</dbReference>
<comment type="caution">
    <text evidence="3">The sequence shown here is derived from an EMBL/GenBank/DDBJ whole genome shotgun (WGS) entry which is preliminary data.</text>
</comment>
<evidence type="ECO:0000256" key="2">
    <source>
        <dbReference type="SAM" id="Phobius"/>
    </source>
</evidence>
<evidence type="ECO:0000256" key="1">
    <source>
        <dbReference type="SAM" id="MobiDB-lite"/>
    </source>
</evidence>
<protein>
    <submittedName>
        <fullName evidence="3">FxsA family protein</fullName>
    </submittedName>
</protein>
<name>A0A3L0YG90_ECOLX</name>
<keyword evidence="2" id="KW-0812">Transmembrane</keyword>
<dbReference type="Pfam" id="PF04186">
    <property type="entry name" value="FxsA"/>
    <property type="match status" value="1"/>
</dbReference>
<dbReference type="AlphaFoldDB" id="A0A3L0YG90"/>
<gene>
    <name evidence="3" type="ORF">D9F05_16570</name>
</gene>
<dbReference type="GO" id="GO:0016020">
    <property type="term" value="C:membrane"/>
    <property type="evidence" value="ECO:0007669"/>
    <property type="project" value="InterPro"/>
</dbReference>
<dbReference type="NCBIfam" id="NF008528">
    <property type="entry name" value="PRK11463.1-2"/>
    <property type="match status" value="1"/>
</dbReference>
<keyword evidence="2" id="KW-1133">Transmembrane helix</keyword>
<organism evidence="3">
    <name type="scientific">Escherichia coli</name>
    <dbReference type="NCBI Taxonomy" id="562"/>
    <lineage>
        <taxon>Bacteria</taxon>
        <taxon>Pseudomonadati</taxon>
        <taxon>Pseudomonadota</taxon>
        <taxon>Gammaproteobacteria</taxon>
        <taxon>Enterobacterales</taxon>
        <taxon>Enterobacteriaceae</taxon>
        <taxon>Escherichia</taxon>
    </lineage>
</organism>
<proteinExistence type="predicted"/>